<sequence>QQMFGFPCEHRLFPNMLGPVAGNSYGLFRARPNGDDPDSMIWDIYFMFNYGDGEATPIHYEFIPDWKNYPDDRMPPSFMQDFRTTPLFQQGMHSKGFPGHRYCSQEQNVIHTQKLLDQIIGME</sequence>
<reference evidence="1" key="1">
    <citation type="submission" date="2018-05" db="EMBL/GenBank/DDBJ databases">
        <authorList>
            <person name="Lanie J.A."/>
            <person name="Ng W.-L."/>
            <person name="Kazmierczak K.M."/>
            <person name="Andrzejewski T.M."/>
            <person name="Davidsen T.M."/>
            <person name="Wayne K.J."/>
            <person name="Tettelin H."/>
            <person name="Glass J.I."/>
            <person name="Rusch D."/>
            <person name="Podicherti R."/>
            <person name="Tsui H.-C.T."/>
            <person name="Winkler M.E."/>
        </authorList>
    </citation>
    <scope>NUCLEOTIDE SEQUENCE</scope>
</reference>
<organism evidence="1">
    <name type="scientific">marine metagenome</name>
    <dbReference type="NCBI Taxonomy" id="408172"/>
    <lineage>
        <taxon>unclassified sequences</taxon>
        <taxon>metagenomes</taxon>
        <taxon>ecological metagenomes</taxon>
    </lineage>
</organism>
<dbReference type="Gene3D" id="3.90.380.10">
    <property type="entry name" value="Naphthalene 1,2-dioxygenase Alpha Subunit, Chain A, domain 1"/>
    <property type="match status" value="1"/>
</dbReference>
<protein>
    <submittedName>
        <fullName evidence="1">Uncharacterized protein</fullName>
    </submittedName>
</protein>
<proteinExistence type="predicted"/>
<accession>A0A382XH39</accession>
<dbReference type="SUPFAM" id="SSF55961">
    <property type="entry name" value="Bet v1-like"/>
    <property type="match status" value="1"/>
</dbReference>
<evidence type="ECO:0000313" key="1">
    <source>
        <dbReference type="EMBL" id="SVD70150.1"/>
    </source>
</evidence>
<feature type="non-terminal residue" evidence="1">
    <location>
        <position position="1"/>
    </location>
</feature>
<dbReference type="AlphaFoldDB" id="A0A382XH39"/>
<name>A0A382XH39_9ZZZZ</name>
<gene>
    <name evidence="1" type="ORF">METZ01_LOCUS423004</name>
</gene>
<dbReference type="EMBL" id="UINC01167564">
    <property type="protein sequence ID" value="SVD70150.1"/>
    <property type="molecule type" value="Genomic_DNA"/>
</dbReference>